<keyword evidence="11" id="KW-1185">Reference proteome</keyword>
<feature type="region of interest" description="Disordered" evidence="7">
    <location>
        <begin position="141"/>
        <end position="198"/>
    </location>
</feature>
<keyword evidence="2" id="KW-0964">Secreted</keyword>
<evidence type="ECO:0000256" key="7">
    <source>
        <dbReference type="SAM" id="MobiDB-lite"/>
    </source>
</evidence>
<feature type="region of interest" description="Disordered" evidence="7">
    <location>
        <begin position="570"/>
        <end position="597"/>
    </location>
</feature>
<keyword evidence="6" id="KW-0175">Coiled coil</keyword>
<feature type="signal peptide" evidence="8">
    <location>
        <begin position="1"/>
        <end position="19"/>
    </location>
</feature>
<reference evidence="10 11" key="1">
    <citation type="journal article" date="2023" name="Mol. Biol. Evol.">
        <title>Genomics of Secondarily Temperate Adaptation in the Only Non-Antarctic Icefish.</title>
        <authorList>
            <person name="Rivera-Colon A.G."/>
            <person name="Rayamajhi N."/>
            <person name="Minhas B.F."/>
            <person name="Madrigal G."/>
            <person name="Bilyk K.T."/>
            <person name="Yoon V."/>
            <person name="Hune M."/>
            <person name="Gregory S."/>
            <person name="Cheng C.H.C."/>
            <person name="Catchen J.M."/>
        </authorList>
    </citation>
    <scope>NUCLEOTIDE SEQUENCE [LARGE SCALE GENOMIC DNA]</scope>
    <source>
        <tissue evidence="10">White muscle</tissue>
    </source>
</reference>
<comment type="subcellular location">
    <subcellularLocation>
        <location evidence="1">Secreted</location>
        <location evidence="1">Extracellular space</location>
        <location evidence="1">Extracellular matrix</location>
    </subcellularLocation>
</comment>
<sequence>MHFASPLVLVTLLLSLIEAKFYRPLQFNQYQAGATQYHEQGNPTSRHKNHCAYVVEKTVSFTVQDGAAPYVKAEYNKCSWGQKCPTLQYRLMYKPLFKVAHKTVTELEWRCCPGYSGYGCMEGHPVYQHPMKMMPPFKGPPMKGPQFKGPQYKGHDQEHDQGPGLGGQPEDRIPDEMPARPSEQPEGETIGQAVDRETEDRIYRMEEDVQRLNRGLETLRGTVNGLEESLRASLREDANRMLSALLSASPGAVPAPAAASAQSTVGFVEISLGGPEAEGLDGRTVFPGLTELNGRVEELRTVLQAKTLELQELKATVTGHDGALKKMAAGIISDSAVSLEGAPQIAIENLMDGKLSEARSEILGGFEVRVKSAEGRCEEKAGDLRRQCQREQSERQEQMEDALEGSSTDLRSELRDLQAQIQGLKASGNCSSRVGGLVERVHRLETSVVGLNQSQGHLRVELGGHKDHIEGMLEGRLGYVEAKLNVTGEVQHNSSERGSVFPEEGQGVEEARMEGRLLALEERLLMALEEPVNSTLPPLHGPALETEMDSIRERLEVDVDRLQRRLSSLETRCTSSSTKTPSALQGDSAASPSEEQNVKDALDMQGDGLKRLNVTLQNVLKRLHRQEQAEGVNPVQAELTILKCNVRSVNHTLKDLQETLGTVVHQVGQANSSWQMSEASLAKQIKGVVQLVGHQAAMLGAGERRLTRVKGELQGMRRRLAEEVQGCRSTAMGVRKEVTEVGGRVTSVEDQCKGLSYLAEDLERIREELERQSSGLLVQVNGTLSSHAQQLSELRGEVRNCTAQLDPTQHSSEPEPGRGDTFALN</sequence>
<dbReference type="GO" id="GO:0031012">
    <property type="term" value="C:extracellular matrix"/>
    <property type="evidence" value="ECO:0007669"/>
    <property type="project" value="TreeGrafter"/>
</dbReference>
<dbReference type="PROSITE" id="PS51041">
    <property type="entry name" value="EMI"/>
    <property type="match status" value="1"/>
</dbReference>
<feature type="coiled-coil region" evidence="6">
    <location>
        <begin position="381"/>
        <end position="427"/>
    </location>
</feature>
<name>A0AAN8DLB9_CHAGU</name>
<proteinExistence type="predicted"/>
<feature type="chain" id="PRO_5042956379" description="EMI domain-containing protein" evidence="8">
    <location>
        <begin position="20"/>
        <end position="825"/>
    </location>
</feature>
<dbReference type="GO" id="GO:0005576">
    <property type="term" value="C:extracellular region"/>
    <property type="evidence" value="ECO:0007669"/>
    <property type="project" value="UniProtKB-SubCell"/>
</dbReference>
<accession>A0AAN8DLB9</accession>
<evidence type="ECO:0000313" key="11">
    <source>
        <dbReference type="Proteomes" id="UP001331515"/>
    </source>
</evidence>
<evidence type="ECO:0000256" key="1">
    <source>
        <dbReference type="ARBA" id="ARBA00004498"/>
    </source>
</evidence>
<protein>
    <recommendedName>
        <fullName evidence="9">EMI domain-containing protein</fullName>
    </recommendedName>
</protein>
<dbReference type="Gene3D" id="1.10.287.1490">
    <property type="match status" value="1"/>
</dbReference>
<evidence type="ECO:0000256" key="2">
    <source>
        <dbReference type="ARBA" id="ARBA00022525"/>
    </source>
</evidence>
<feature type="coiled-coil region" evidence="6">
    <location>
        <begin position="209"/>
        <end position="236"/>
    </location>
</feature>
<feature type="coiled-coil region" evidence="6">
    <location>
        <begin position="752"/>
        <end position="779"/>
    </location>
</feature>
<evidence type="ECO:0000256" key="3">
    <source>
        <dbReference type="ARBA" id="ARBA00022530"/>
    </source>
</evidence>
<evidence type="ECO:0000256" key="4">
    <source>
        <dbReference type="ARBA" id="ARBA00022729"/>
    </source>
</evidence>
<keyword evidence="4 8" id="KW-0732">Signal</keyword>
<dbReference type="PANTHER" id="PTHR15427">
    <property type="entry name" value="EMILIN ELASTIN MICROFIBRIL INTERFACE-LOCATED PROTEIN ELASTIN MICROFIBRIL INTERFACER"/>
    <property type="match status" value="1"/>
</dbReference>
<evidence type="ECO:0000256" key="8">
    <source>
        <dbReference type="SAM" id="SignalP"/>
    </source>
</evidence>
<evidence type="ECO:0000256" key="5">
    <source>
        <dbReference type="ARBA" id="ARBA00023157"/>
    </source>
</evidence>
<dbReference type="Pfam" id="PF07546">
    <property type="entry name" value="EMI"/>
    <property type="match status" value="1"/>
</dbReference>
<organism evidence="10 11">
    <name type="scientific">Champsocephalus gunnari</name>
    <name type="common">Mackerel icefish</name>
    <dbReference type="NCBI Taxonomy" id="52237"/>
    <lineage>
        <taxon>Eukaryota</taxon>
        <taxon>Metazoa</taxon>
        <taxon>Chordata</taxon>
        <taxon>Craniata</taxon>
        <taxon>Vertebrata</taxon>
        <taxon>Euteleostomi</taxon>
        <taxon>Actinopterygii</taxon>
        <taxon>Neopterygii</taxon>
        <taxon>Teleostei</taxon>
        <taxon>Neoteleostei</taxon>
        <taxon>Acanthomorphata</taxon>
        <taxon>Eupercaria</taxon>
        <taxon>Perciformes</taxon>
        <taxon>Notothenioidei</taxon>
        <taxon>Channichthyidae</taxon>
        <taxon>Champsocephalus</taxon>
    </lineage>
</organism>
<dbReference type="EMBL" id="JAURVH010001521">
    <property type="protein sequence ID" value="KAK5924389.1"/>
    <property type="molecule type" value="Genomic_DNA"/>
</dbReference>
<feature type="domain" description="EMI" evidence="9">
    <location>
        <begin position="47"/>
        <end position="122"/>
    </location>
</feature>
<feature type="compositionally biased region" description="Polar residues" evidence="7">
    <location>
        <begin position="570"/>
        <end position="595"/>
    </location>
</feature>
<feature type="region of interest" description="Disordered" evidence="7">
    <location>
        <begin position="804"/>
        <end position="825"/>
    </location>
</feature>
<feature type="coiled-coil region" evidence="6">
    <location>
        <begin position="289"/>
        <end position="316"/>
    </location>
</feature>
<dbReference type="Proteomes" id="UP001331515">
    <property type="component" value="Unassembled WGS sequence"/>
</dbReference>
<dbReference type="InterPro" id="IPR011489">
    <property type="entry name" value="EMI_domain"/>
</dbReference>
<dbReference type="PANTHER" id="PTHR15427:SF2">
    <property type="entry name" value="EMILIN-3"/>
    <property type="match status" value="1"/>
</dbReference>
<evidence type="ECO:0000313" key="10">
    <source>
        <dbReference type="EMBL" id="KAK5924389.1"/>
    </source>
</evidence>
<evidence type="ECO:0000256" key="6">
    <source>
        <dbReference type="SAM" id="Coils"/>
    </source>
</evidence>
<keyword evidence="3" id="KW-0272">Extracellular matrix</keyword>
<keyword evidence="5" id="KW-1015">Disulfide bond</keyword>
<feature type="compositionally biased region" description="Basic and acidic residues" evidence="7">
    <location>
        <begin position="169"/>
        <end position="178"/>
    </location>
</feature>
<dbReference type="AlphaFoldDB" id="A0AAN8DLB9"/>
<comment type="caution">
    <text evidence="10">The sequence shown here is derived from an EMBL/GenBank/DDBJ whole genome shotgun (WGS) entry which is preliminary data.</text>
</comment>
<dbReference type="InterPro" id="IPR050392">
    <property type="entry name" value="Collagen/C1q_domain"/>
</dbReference>
<gene>
    <name evidence="10" type="ORF">CgunFtcFv8_001260</name>
</gene>
<evidence type="ECO:0000259" key="9">
    <source>
        <dbReference type="PROSITE" id="PS51041"/>
    </source>
</evidence>